<dbReference type="Pfam" id="PF01757">
    <property type="entry name" value="Acyl_transf_3"/>
    <property type="match status" value="1"/>
</dbReference>
<evidence type="ECO:0000256" key="3">
    <source>
        <dbReference type="ARBA" id="ARBA00022475"/>
    </source>
</evidence>
<comment type="caution">
    <text evidence="9">The sequence shown here is derived from an EMBL/GenBank/DDBJ whole genome shotgun (WGS) entry which is preliminary data.</text>
</comment>
<feature type="transmembrane region" description="Helical" evidence="7">
    <location>
        <begin position="62"/>
        <end position="79"/>
    </location>
</feature>
<keyword evidence="9" id="KW-0012">Acyltransferase</keyword>
<dbReference type="AlphaFoldDB" id="A0A9D2MS16"/>
<dbReference type="InterPro" id="IPR002656">
    <property type="entry name" value="Acyl_transf_3_dom"/>
</dbReference>
<comment type="subcellular location">
    <subcellularLocation>
        <location evidence="1">Cell membrane</location>
        <topology evidence="1">Multi-pass membrane protein</topology>
    </subcellularLocation>
</comment>
<dbReference type="EMBL" id="DWXE01000040">
    <property type="protein sequence ID" value="HJB91948.1"/>
    <property type="molecule type" value="Genomic_DNA"/>
</dbReference>
<keyword evidence="9" id="KW-0808">Transferase</keyword>
<evidence type="ECO:0000256" key="1">
    <source>
        <dbReference type="ARBA" id="ARBA00004651"/>
    </source>
</evidence>
<keyword evidence="3" id="KW-1003">Cell membrane</keyword>
<evidence type="ECO:0000259" key="8">
    <source>
        <dbReference type="Pfam" id="PF01757"/>
    </source>
</evidence>
<feature type="domain" description="Acyltransferase 3" evidence="8">
    <location>
        <begin position="28"/>
        <end position="334"/>
    </location>
</feature>
<feature type="transmembrane region" description="Helical" evidence="7">
    <location>
        <begin position="20"/>
        <end position="42"/>
    </location>
</feature>
<dbReference type="Proteomes" id="UP000886883">
    <property type="component" value="Unassembled WGS sequence"/>
</dbReference>
<dbReference type="PANTHER" id="PTHR40074">
    <property type="entry name" value="O-ACETYLTRANSFERASE WECH"/>
    <property type="match status" value="1"/>
</dbReference>
<organism evidence="9 10">
    <name type="scientific">Candidatus Eisenbergiella merdigallinarum</name>
    <dbReference type="NCBI Taxonomy" id="2838552"/>
    <lineage>
        <taxon>Bacteria</taxon>
        <taxon>Bacillati</taxon>
        <taxon>Bacillota</taxon>
        <taxon>Clostridia</taxon>
        <taxon>Lachnospirales</taxon>
        <taxon>Lachnospiraceae</taxon>
        <taxon>Eisenbergiella</taxon>
    </lineage>
</organism>
<dbReference type="GO" id="GO:0005886">
    <property type="term" value="C:plasma membrane"/>
    <property type="evidence" value="ECO:0007669"/>
    <property type="project" value="UniProtKB-SubCell"/>
</dbReference>
<evidence type="ECO:0000256" key="7">
    <source>
        <dbReference type="SAM" id="Phobius"/>
    </source>
</evidence>
<evidence type="ECO:0000256" key="4">
    <source>
        <dbReference type="ARBA" id="ARBA00022692"/>
    </source>
</evidence>
<feature type="transmembrane region" description="Helical" evidence="7">
    <location>
        <begin position="132"/>
        <end position="149"/>
    </location>
</feature>
<reference evidence="9" key="1">
    <citation type="journal article" date="2021" name="PeerJ">
        <title>Extensive microbial diversity within the chicken gut microbiome revealed by metagenomics and culture.</title>
        <authorList>
            <person name="Gilroy R."/>
            <person name="Ravi A."/>
            <person name="Getino M."/>
            <person name="Pursley I."/>
            <person name="Horton D.L."/>
            <person name="Alikhan N.F."/>
            <person name="Baker D."/>
            <person name="Gharbi K."/>
            <person name="Hall N."/>
            <person name="Watson M."/>
            <person name="Adriaenssens E.M."/>
            <person name="Foster-Nyarko E."/>
            <person name="Jarju S."/>
            <person name="Secka A."/>
            <person name="Antonio M."/>
            <person name="Oren A."/>
            <person name="Chaudhuri R.R."/>
            <person name="La Ragione R."/>
            <person name="Hildebrand F."/>
            <person name="Pallen M.J."/>
        </authorList>
    </citation>
    <scope>NUCLEOTIDE SEQUENCE</scope>
    <source>
        <strain evidence="9">USAMLcec3-2134</strain>
    </source>
</reference>
<gene>
    <name evidence="9" type="ORF">H9763_10870</name>
</gene>
<feature type="transmembrane region" description="Helical" evidence="7">
    <location>
        <begin position="286"/>
        <end position="308"/>
    </location>
</feature>
<evidence type="ECO:0000313" key="9">
    <source>
        <dbReference type="EMBL" id="HJB91948.1"/>
    </source>
</evidence>
<feature type="transmembrane region" description="Helical" evidence="7">
    <location>
        <begin position="207"/>
        <end position="226"/>
    </location>
</feature>
<evidence type="ECO:0000256" key="5">
    <source>
        <dbReference type="ARBA" id="ARBA00022989"/>
    </source>
</evidence>
<feature type="transmembrane region" description="Helical" evidence="7">
    <location>
        <begin position="320"/>
        <end position="342"/>
    </location>
</feature>
<sequence length="356" mass="39604">MGQNGCSRSEKGKRGKEGGLFSRQASHALRGLAILMVMASHYGEWYAGAIGLPALSQLLMGLGRYGVDIFFLMSGYGLAKSASVKRPGCAFWIRRLRSTYLPYLILAGIIEICAGGVYSAGRIVNYLLAQEYWFIFNIMIFYLAFFLCFQAKRFRIAALSFMTAAFSAWLSGMGRQDFWYVSNLAFPLGAALGLYEKRLLEWGRKNRLPAAAFGILLSILCVFLIPAAMKERTLLLQTGGRGRLQLLSNTLFALWIGMFFCLKGWGDERKKLPETAGAPGRAVCRFLGFFGKNSLYLYLLHAFLYYQVVNRLSLGTPGGFAAALGSAVLGAGLFSLLWEWLWKWVDRAAPQRRRGG</sequence>
<keyword evidence="5 7" id="KW-1133">Transmembrane helix</keyword>
<reference evidence="9" key="2">
    <citation type="submission" date="2021-04" db="EMBL/GenBank/DDBJ databases">
        <authorList>
            <person name="Gilroy R."/>
        </authorList>
    </citation>
    <scope>NUCLEOTIDE SEQUENCE</scope>
    <source>
        <strain evidence="9">USAMLcec3-2134</strain>
    </source>
</reference>
<proteinExistence type="inferred from homology"/>
<dbReference type="GO" id="GO:0009246">
    <property type="term" value="P:enterobacterial common antigen biosynthetic process"/>
    <property type="evidence" value="ECO:0007669"/>
    <property type="project" value="TreeGrafter"/>
</dbReference>
<evidence type="ECO:0000256" key="2">
    <source>
        <dbReference type="ARBA" id="ARBA00007400"/>
    </source>
</evidence>
<dbReference type="GO" id="GO:0016413">
    <property type="term" value="F:O-acetyltransferase activity"/>
    <property type="evidence" value="ECO:0007669"/>
    <property type="project" value="TreeGrafter"/>
</dbReference>
<feature type="transmembrane region" description="Helical" evidence="7">
    <location>
        <begin position="156"/>
        <end position="172"/>
    </location>
</feature>
<feature type="transmembrane region" description="Helical" evidence="7">
    <location>
        <begin position="246"/>
        <end position="265"/>
    </location>
</feature>
<evidence type="ECO:0000256" key="6">
    <source>
        <dbReference type="ARBA" id="ARBA00023136"/>
    </source>
</evidence>
<name>A0A9D2MS16_9FIRM</name>
<evidence type="ECO:0000313" key="10">
    <source>
        <dbReference type="Proteomes" id="UP000886883"/>
    </source>
</evidence>
<keyword evidence="6 7" id="KW-0472">Membrane</keyword>
<feature type="transmembrane region" description="Helical" evidence="7">
    <location>
        <begin position="178"/>
        <end position="195"/>
    </location>
</feature>
<keyword evidence="4 7" id="KW-0812">Transmembrane</keyword>
<comment type="similarity">
    <text evidence="2">Belongs to the acyltransferase 3 family.</text>
</comment>
<dbReference type="PANTHER" id="PTHR40074:SF2">
    <property type="entry name" value="O-ACETYLTRANSFERASE WECH"/>
    <property type="match status" value="1"/>
</dbReference>
<accession>A0A9D2MS16</accession>
<feature type="transmembrane region" description="Helical" evidence="7">
    <location>
        <begin position="100"/>
        <end position="120"/>
    </location>
</feature>
<protein>
    <submittedName>
        <fullName evidence="9">Acyltransferase</fullName>
    </submittedName>
</protein>